<evidence type="ECO:0000313" key="1">
    <source>
        <dbReference type="EMBL" id="TLM79670.1"/>
    </source>
</evidence>
<evidence type="ECO:0000313" key="2">
    <source>
        <dbReference type="Proteomes" id="UP000306791"/>
    </source>
</evidence>
<evidence type="ECO:0008006" key="3">
    <source>
        <dbReference type="Google" id="ProtNLM"/>
    </source>
</evidence>
<keyword evidence="2" id="KW-1185">Reference proteome</keyword>
<sequence length="152" mass="17849">MKTFKQAHEVLRDAQKFHLDMAGIYRNLLSKTDDKRTQLLLKHLHEHELRMANNLKDYGAVAQHKVMQTWLQYTQEESASHLVDSLHLSEKPSIEEINGLGQEIDQYFSKLYDSVYESIESEEVKEVFKNLKQIQDKERIALSKATNSLWDM</sequence>
<dbReference type="RefSeq" id="WP_138234077.1">
    <property type="nucleotide sequence ID" value="NZ_CP185860.1"/>
</dbReference>
<protein>
    <recommendedName>
        <fullName evidence="3">DUF2383 domain-containing protein</fullName>
    </recommendedName>
</protein>
<gene>
    <name evidence="1" type="ORF">FDY93_02055</name>
</gene>
<dbReference type="Gene3D" id="1.20.1260.10">
    <property type="match status" value="1"/>
</dbReference>
<proteinExistence type="predicted"/>
<dbReference type="EMBL" id="VANI01000002">
    <property type="protein sequence ID" value="TLM79670.1"/>
    <property type="molecule type" value="Genomic_DNA"/>
</dbReference>
<comment type="caution">
    <text evidence="1">The sequence shown here is derived from an EMBL/GenBank/DDBJ whole genome shotgun (WGS) entry which is preliminary data.</text>
</comment>
<reference evidence="1 2" key="1">
    <citation type="submission" date="2019-05" db="EMBL/GenBank/DDBJ databases">
        <title>Microbulbifer harenosus sp. nov., an alginate-degrading bacterium isolated from coastal sand.</title>
        <authorList>
            <person name="Huang H."/>
            <person name="Mo K."/>
            <person name="Bao S."/>
        </authorList>
    </citation>
    <scope>NUCLEOTIDE SEQUENCE [LARGE SCALE GENOMIC DNA]</scope>
    <source>
        <strain evidence="1 2">HB161719</strain>
    </source>
</reference>
<name>A0ABY2UP60_9GAMM</name>
<dbReference type="Proteomes" id="UP000306791">
    <property type="component" value="Unassembled WGS sequence"/>
</dbReference>
<organism evidence="1 2">
    <name type="scientific">Microbulbifer harenosus</name>
    <dbReference type="NCBI Taxonomy" id="2576840"/>
    <lineage>
        <taxon>Bacteria</taxon>
        <taxon>Pseudomonadati</taxon>
        <taxon>Pseudomonadota</taxon>
        <taxon>Gammaproteobacteria</taxon>
        <taxon>Cellvibrionales</taxon>
        <taxon>Microbulbiferaceae</taxon>
        <taxon>Microbulbifer</taxon>
    </lineage>
</organism>
<dbReference type="InterPro" id="IPR012347">
    <property type="entry name" value="Ferritin-like"/>
</dbReference>
<accession>A0ABY2UP60</accession>